<feature type="domain" description="Histidine kinase/HSP90-like ATPase" evidence="10">
    <location>
        <begin position="167"/>
        <end position="253"/>
    </location>
</feature>
<dbReference type="GO" id="GO:0000155">
    <property type="term" value="F:phosphorelay sensor kinase activity"/>
    <property type="evidence" value="ECO:0007669"/>
    <property type="project" value="InterPro"/>
</dbReference>
<dbReference type="OrthoDB" id="227596at2"/>
<evidence type="ECO:0000256" key="8">
    <source>
        <dbReference type="ARBA" id="ARBA00023012"/>
    </source>
</evidence>
<keyword evidence="7" id="KW-0067">ATP-binding</keyword>
<keyword evidence="9" id="KW-0472">Membrane</keyword>
<evidence type="ECO:0000256" key="9">
    <source>
        <dbReference type="SAM" id="Phobius"/>
    </source>
</evidence>
<evidence type="ECO:0000256" key="7">
    <source>
        <dbReference type="ARBA" id="ARBA00022840"/>
    </source>
</evidence>
<dbReference type="EMBL" id="LT629758">
    <property type="protein sequence ID" value="SDT70066.1"/>
    <property type="molecule type" value="Genomic_DNA"/>
</dbReference>
<dbReference type="EC" id="2.7.13.3" evidence="2"/>
<evidence type="ECO:0000259" key="11">
    <source>
        <dbReference type="Pfam" id="PF07730"/>
    </source>
</evidence>
<evidence type="ECO:0000256" key="2">
    <source>
        <dbReference type="ARBA" id="ARBA00012438"/>
    </source>
</evidence>
<dbReference type="Pfam" id="PF02518">
    <property type="entry name" value="HATPase_c"/>
    <property type="match status" value="1"/>
</dbReference>
<gene>
    <name evidence="12" type="ORF">SAMN04489716_5880</name>
</gene>
<evidence type="ECO:0000259" key="10">
    <source>
        <dbReference type="Pfam" id="PF02518"/>
    </source>
</evidence>
<evidence type="ECO:0000256" key="5">
    <source>
        <dbReference type="ARBA" id="ARBA00022741"/>
    </source>
</evidence>
<evidence type="ECO:0000256" key="3">
    <source>
        <dbReference type="ARBA" id="ARBA00022553"/>
    </source>
</evidence>
<dbReference type="PANTHER" id="PTHR24421:SF10">
    <property type="entry name" value="NITRATE_NITRITE SENSOR PROTEIN NARQ"/>
    <property type="match status" value="1"/>
</dbReference>
<dbReference type="InterPro" id="IPR011712">
    <property type="entry name" value="Sig_transdc_His_kin_sub3_dim/P"/>
</dbReference>
<dbReference type="Proteomes" id="UP000198688">
    <property type="component" value="Chromosome I"/>
</dbReference>
<dbReference type="PANTHER" id="PTHR24421">
    <property type="entry name" value="NITRATE/NITRITE SENSOR PROTEIN NARX-RELATED"/>
    <property type="match status" value="1"/>
</dbReference>
<dbReference type="AlphaFoldDB" id="A0A1H2CJ34"/>
<dbReference type="Gene3D" id="3.30.565.10">
    <property type="entry name" value="Histidine kinase-like ATPase, C-terminal domain"/>
    <property type="match status" value="1"/>
</dbReference>
<keyword evidence="9" id="KW-0812">Transmembrane</keyword>
<accession>A0A1H2CJ34</accession>
<keyword evidence="5" id="KW-0547">Nucleotide-binding</keyword>
<dbReference type="CDD" id="cd16917">
    <property type="entry name" value="HATPase_UhpB-NarQ-NarX-like"/>
    <property type="match status" value="1"/>
</dbReference>
<dbReference type="STRING" id="113562.SAMN04489716_5880"/>
<dbReference type="GO" id="GO:0005524">
    <property type="term" value="F:ATP binding"/>
    <property type="evidence" value="ECO:0007669"/>
    <property type="project" value="UniProtKB-KW"/>
</dbReference>
<keyword evidence="9" id="KW-1133">Transmembrane helix</keyword>
<organism evidence="12 13">
    <name type="scientific">Actinoplanes derwentensis</name>
    <dbReference type="NCBI Taxonomy" id="113562"/>
    <lineage>
        <taxon>Bacteria</taxon>
        <taxon>Bacillati</taxon>
        <taxon>Actinomycetota</taxon>
        <taxon>Actinomycetes</taxon>
        <taxon>Micromonosporales</taxon>
        <taxon>Micromonosporaceae</taxon>
        <taxon>Actinoplanes</taxon>
    </lineage>
</organism>
<keyword evidence="8" id="KW-0902">Two-component regulatory system</keyword>
<keyword evidence="13" id="KW-1185">Reference proteome</keyword>
<sequence>MSLDHRSAGAPRGAGPGRPPAVDVLLTAALLITAWTLGAGIRRRADRTRRLTAQAVAAERVRIARDLHDVVAHHLSVISLQAGVAEYVLNQDPRSAKDAVATVAASSRAALDDMRQLLDVLREEDDSHPGLDGLHGLVDRTRRAGLTVDFTMTGESGSVPAGLSLCAYRVVQESLTNVLRHAGPTTARVEVVIGDRMLTATVEDDGGTTGPVAGSPSGYGIRGMRERAALYGGTLTAGPSGTGFTVRLTVPLDAPDGAVR</sequence>
<dbReference type="Pfam" id="PF07730">
    <property type="entry name" value="HisKA_3"/>
    <property type="match status" value="1"/>
</dbReference>
<keyword evidence="4" id="KW-0808">Transferase</keyword>
<keyword evidence="3" id="KW-0597">Phosphoprotein</keyword>
<dbReference type="RefSeq" id="WP_092548171.1">
    <property type="nucleotide sequence ID" value="NZ_BOMJ01000063.1"/>
</dbReference>
<name>A0A1H2CJ34_9ACTN</name>
<keyword evidence="6 12" id="KW-0418">Kinase</keyword>
<feature type="transmembrane region" description="Helical" evidence="9">
    <location>
        <begin position="20"/>
        <end position="41"/>
    </location>
</feature>
<dbReference type="SUPFAM" id="SSF55874">
    <property type="entry name" value="ATPase domain of HSP90 chaperone/DNA topoisomerase II/histidine kinase"/>
    <property type="match status" value="1"/>
</dbReference>
<dbReference type="Gene3D" id="1.20.5.1930">
    <property type="match status" value="1"/>
</dbReference>
<evidence type="ECO:0000256" key="4">
    <source>
        <dbReference type="ARBA" id="ARBA00022679"/>
    </source>
</evidence>
<dbReference type="InterPro" id="IPR050482">
    <property type="entry name" value="Sensor_HK_TwoCompSys"/>
</dbReference>
<dbReference type="InterPro" id="IPR036890">
    <property type="entry name" value="HATPase_C_sf"/>
</dbReference>
<dbReference type="InterPro" id="IPR003594">
    <property type="entry name" value="HATPase_dom"/>
</dbReference>
<protein>
    <recommendedName>
        <fullName evidence="2">histidine kinase</fullName>
        <ecNumber evidence="2">2.7.13.3</ecNumber>
    </recommendedName>
</protein>
<comment type="catalytic activity">
    <reaction evidence="1">
        <text>ATP + protein L-histidine = ADP + protein N-phospho-L-histidine.</text>
        <dbReference type="EC" id="2.7.13.3"/>
    </reaction>
</comment>
<evidence type="ECO:0000313" key="12">
    <source>
        <dbReference type="EMBL" id="SDT70066.1"/>
    </source>
</evidence>
<evidence type="ECO:0000256" key="6">
    <source>
        <dbReference type="ARBA" id="ARBA00022777"/>
    </source>
</evidence>
<evidence type="ECO:0000313" key="13">
    <source>
        <dbReference type="Proteomes" id="UP000198688"/>
    </source>
</evidence>
<proteinExistence type="predicted"/>
<reference evidence="12 13" key="1">
    <citation type="submission" date="2016-10" db="EMBL/GenBank/DDBJ databases">
        <authorList>
            <person name="de Groot N.N."/>
        </authorList>
    </citation>
    <scope>NUCLEOTIDE SEQUENCE [LARGE SCALE GENOMIC DNA]</scope>
    <source>
        <strain evidence="12 13">DSM 43941</strain>
    </source>
</reference>
<dbReference type="GO" id="GO:0016020">
    <property type="term" value="C:membrane"/>
    <property type="evidence" value="ECO:0007669"/>
    <property type="project" value="InterPro"/>
</dbReference>
<feature type="domain" description="Signal transduction histidine kinase subgroup 3 dimerisation and phosphoacceptor" evidence="11">
    <location>
        <begin position="59"/>
        <end position="125"/>
    </location>
</feature>
<dbReference type="GO" id="GO:0046983">
    <property type="term" value="F:protein dimerization activity"/>
    <property type="evidence" value="ECO:0007669"/>
    <property type="project" value="InterPro"/>
</dbReference>
<evidence type="ECO:0000256" key="1">
    <source>
        <dbReference type="ARBA" id="ARBA00000085"/>
    </source>
</evidence>